<proteinExistence type="predicted"/>
<evidence type="ECO:0000313" key="1">
    <source>
        <dbReference type="EMBL" id="WMW65775.1"/>
    </source>
</evidence>
<dbReference type="InterPro" id="IPR046146">
    <property type="entry name" value="DUF6148"/>
</dbReference>
<dbReference type="EMBL" id="CP133659">
    <property type="protein sequence ID" value="WMW65775.1"/>
    <property type="molecule type" value="Genomic_DNA"/>
</dbReference>
<keyword evidence="2" id="KW-1185">Reference proteome</keyword>
<organism evidence="1 2">
    <name type="scientific">Nitratidesulfovibrio liaohensis</name>
    <dbReference type="NCBI Taxonomy" id="2604158"/>
    <lineage>
        <taxon>Bacteria</taxon>
        <taxon>Pseudomonadati</taxon>
        <taxon>Thermodesulfobacteriota</taxon>
        <taxon>Desulfovibrionia</taxon>
        <taxon>Desulfovibrionales</taxon>
        <taxon>Desulfovibrionaceae</taxon>
        <taxon>Nitratidesulfovibrio</taxon>
    </lineage>
</organism>
<name>A0ABY9R591_9BACT</name>
<protein>
    <submittedName>
        <fullName evidence="1">DUF6148 family protein</fullName>
    </submittedName>
</protein>
<dbReference type="Pfam" id="PF19645">
    <property type="entry name" value="DUF6148"/>
    <property type="match status" value="1"/>
</dbReference>
<accession>A0ABY9R591</accession>
<reference evidence="1" key="1">
    <citation type="submission" date="2023-09" db="EMBL/GenBank/DDBJ databases">
        <authorList>
            <consortium name="CW5 consortium"/>
            <person name="Lu C.-W."/>
        </authorList>
    </citation>
    <scope>NUCLEOTIDE SEQUENCE</scope>
    <source>
        <strain evidence="1">KPS</strain>
    </source>
</reference>
<dbReference type="RefSeq" id="WP_309541730.1">
    <property type="nucleotide sequence ID" value="NZ_CP133659.1"/>
</dbReference>
<dbReference type="Proteomes" id="UP001180616">
    <property type="component" value="Chromosome"/>
</dbReference>
<gene>
    <name evidence="1" type="ORF">KPS_000286</name>
</gene>
<evidence type="ECO:0000313" key="2">
    <source>
        <dbReference type="Proteomes" id="UP001180616"/>
    </source>
</evidence>
<sequence length="80" mass="9008">MSIWTLEEIDAQIAEWKAALQAVTTGREYTVGGQTVRHHSLPEIRDQLAWLDAQRSRLLAASRGRAARPFPVAVRGRITR</sequence>